<dbReference type="AlphaFoldDB" id="A0A6P2CJT0"/>
<dbReference type="Pfam" id="PF14518">
    <property type="entry name" value="Haem_oxygenas_2"/>
    <property type="match status" value="1"/>
</dbReference>
<dbReference type="Gene3D" id="1.20.910.10">
    <property type="entry name" value="Heme oxygenase-like"/>
    <property type="match status" value="1"/>
</dbReference>
<reference evidence="1 2" key="1">
    <citation type="submission" date="2018-07" db="EMBL/GenBank/DDBJ databases">
        <title>Genome sequence of Rhodococcus rhodnii ATCC 35071 from Rhodnius prolixus.</title>
        <authorList>
            <person name="Patel V."/>
            <person name="Vogel K.J."/>
        </authorList>
    </citation>
    <scope>NUCLEOTIDE SEQUENCE [LARGE SCALE GENOMIC DNA]</scope>
    <source>
        <strain evidence="1 2">ATCC 35071</strain>
    </source>
</reference>
<name>A0A6P2CJT0_9NOCA</name>
<proteinExistence type="predicted"/>
<evidence type="ECO:0000313" key="2">
    <source>
        <dbReference type="Proteomes" id="UP000471120"/>
    </source>
</evidence>
<dbReference type="RefSeq" id="WP_010839329.1">
    <property type="nucleotide sequence ID" value="NZ_QRCM01000001.1"/>
</dbReference>
<accession>A0A6P2CJT0</accession>
<dbReference type="SMART" id="SM01236">
    <property type="entry name" value="Haem_oxygenase_2"/>
    <property type="match status" value="1"/>
</dbReference>
<protein>
    <submittedName>
        <fullName evidence="1">Iron-containing redox enzyme family protein</fullName>
    </submittedName>
</protein>
<gene>
    <name evidence="1" type="ORF">DW322_09970</name>
</gene>
<sequence>MTRLSEAARPVRAPLPPARGPVGEAVFGALVGPVGTIPTVDVDDITPDDLHATLYGAYELHYRGFDGVDDAWEWDPSLLDLRRRLEALFLDDLRRNVPGGSDATEALDALTVASPEPGGLGRHLLRDGTWEQMRELFAHRSIYHLKEADPHLWVVPRLTGQAKASMVAIEFDEFGGGRGERMHSRLFADLMAAAGLDTNYLAYLPAVPAETLAIVNFMSLCGLHRSLRGALVGHFAQVETTSSPGSRTMVDALRAMDAPEPCVHFYAEHIEADAVHEQVVRHDVVGDLLDREPELAADVVFGIEATDLLEDRFAECLLGRWRAGKNSLASAASPA</sequence>
<dbReference type="Proteomes" id="UP000471120">
    <property type="component" value="Unassembled WGS sequence"/>
</dbReference>
<dbReference type="EMBL" id="QRCM01000001">
    <property type="protein sequence ID" value="TXG92572.1"/>
    <property type="molecule type" value="Genomic_DNA"/>
</dbReference>
<dbReference type="InterPro" id="IPR016084">
    <property type="entry name" value="Haem_Oase-like_multi-hlx"/>
</dbReference>
<dbReference type="SUPFAM" id="SSF48613">
    <property type="entry name" value="Heme oxygenase-like"/>
    <property type="match status" value="1"/>
</dbReference>
<organism evidence="1 2">
    <name type="scientific">Rhodococcus rhodnii</name>
    <dbReference type="NCBI Taxonomy" id="38312"/>
    <lineage>
        <taxon>Bacteria</taxon>
        <taxon>Bacillati</taxon>
        <taxon>Actinomycetota</taxon>
        <taxon>Actinomycetes</taxon>
        <taxon>Mycobacteriales</taxon>
        <taxon>Nocardiaceae</taxon>
        <taxon>Rhodococcus</taxon>
    </lineage>
</organism>
<comment type="caution">
    <text evidence="1">The sequence shown here is derived from an EMBL/GenBank/DDBJ whole genome shotgun (WGS) entry which is preliminary data.</text>
</comment>
<evidence type="ECO:0000313" key="1">
    <source>
        <dbReference type="EMBL" id="TXG92572.1"/>
    </source>
</evidence>